<dbReference type="InterPro" id="IPR023927">
    <property type="entry name" value="SbnA"/>
</dbReference>
<name>A0A9Q9MS27_9ACTN</name>
<dbReference type="GO" id="GO:1901605">
    <property type="term" value="P:alpha-amino acid metabolic process"/>
    <property type="evidence" value="ECO:0007669"/>
    <property type="project" value="UniProtKB-ARBA"/>
</dbReference>
<gene>
    <name evidence="6" type="primary">sbnA</name>
    <name evidence="6" type="ORF">Daura_24725</name>
</gene>
<dbReference type="CDD" id="cd01561">
    <property type="entry name" value="CBS_like"/>
    <property type="match status" value="1"/>
</dbReference>
<feature type="domain" description="Tryptophan synthase beta chain-like PALP" evidence="5">
    <location>
        <begin position="28"/>
        <end position="290"/>
    </location>
</feature>
<protein>
    <submittedName>
        <fullName evidence="6">2,3-diaminopropionate biosynthesis protein SbnA</fullName>
    </submittedName>
</protein>
<evidence type="ECO:0000256" key="2">
    <source>
        <dbReference type="ARBA" id="ARBA00011738"/>
    </source>
</evidence>
<evidence type="ECO:0000256" key="1">
    <source>
        <dbReference type="ARBA" id="ARBA00001933"/>
    </source>
</evidence>
<keyword evidence="3" id="KW-0808">Transferase</keyword>
<keyword evidence="7" id="KW-1185">Reference proteome</keyword>
<keyword evidence="4" id="KW-0663">Pyridoxal phosphate</keyword>
<accession>A0A9Q9MS27</accession>
<dbReference type="InterPro" id="IPR036052">
    <property type="entry name" value="TrpB-like_PALP_sf"/>
</dbReference>
<dbReference type="Pfam" id="PF00291">
    <property type="entry name" value="PALP"/>
    <property type="match status" value="1"/>
</dbReference>
<dbReference type="InterPro" id="IPR001926">
    <property type="entry name" value="TrpB-like_PALP"/>
</dbReference>
<dbReference type="Gene3D" id="3.40.50.1100">
    <property type="match status" value="2"/>
</dbReference>
<evidence type="ECO:0000313" key="7">
    <source>
        <dbReference type="Proteomes" id="UP001058003"/>
    </source>
</evidence>
<sequence>MAEARGLSAVAVISRADELHDSDLYVDLRAELGLNLRLRCDGLNLAGSVKLRPAVAMVAQGLASGAITSDSVLVESSSGNLGVALSLVAAANRLRFHCVTDPKCNPTALKLMRAFGSVVEVVAEPDATGSYLTARKARIRELCAADPRYTWLNQYENPANWIAHQESTAPMIAKEFPDLDVLFVGVGTGGTLAGCSRYFRENRAGVRIVGVDSVGSINFGLPAAPRHIPGLGASEPMPLVTADLIDDLVRVEEPASVRMCRRLAGRGFLFGGSTGTVVAGAERWLREHDPAQRLTTVAISADMGERYVDTIYDDAWITGLYGELEDDRGR</sequence>
<comment type="subunit">
    <text evidence="2">Homodimer.</text>
</comment>
<organism evidence="6 7">
    <name type="scientific">Dactylosporangium aurantiacum</name>
    <dbReference type="NCBI Taxonomy" id="35754"/>
    <lineage>
        <taxon>Bacteria</taxon>
        <taxon>Bacillati</taxon>
        <taxon>Actinomycetota</taxon>
        <taxon>Actinomycetes</taxon>
        <taxon>Micromonosporales</taxon>
        <taxon>Micromonosporaceae</taxon>
        <taxon>Dactylosporangium</taxon>
    </lineage>
</organism>
<comment type="cofactor">
    <cofactor evidence="1">
        <name>pyridoxal 5'-phosphate</name>
        <dbReference type="ChEBI" id="CHEBI:597326"/>
    </cofactor>
</comment>
<evidence type="ECO:0000259" key="5">
    <source>
        <dbReference type="Pfam" id="PF00291"/>
    </source>
</evidence>
<evidence type="ECO:0000256" key="3">
    <source>
        <dbReference type="ARBA" id="ARBA00022679"/>
    </source>
</evidence>
<reference evidence="6" key="1">
    <citation type="submission" date="2021-04" db="EMBL/GenBank/DDBJ databases">
        <title>Dactylosporangium aurantiacum NRRL B-8018 full assembly.</title>
        <authorList>
            <person name="Hartkoorn R.C."/>
            <person name="Beaudoing E."/>
            <person name="Hot D."/>
        </authorList>
    </citation>
    <scope>NUCLEOTIDE SEQUENCE</scope>
    <source>
        <strain evidence="6">NRRL B-8018</strain>
    </source>
</reference>
<dbReference type="Proteomes" id="UP001058003">
    <property type="component" value="Chromosome"/>
</dbReference>
<dbReference type="RefSeq" id="WP_211273914.1">
    <property type="nucleotide sequence ID" value="NZ_CP073767.1"/>
</dbReference>
<evidence type="ECO:0000313" key="6">
    <source>
        <dbReference type="EMBL" id="UWZ59082.1"/>
    </source>
</evidence>
<dbReference type="KEGG" id="daur:Daura_24725"/>
<dbReference type="NCBIfam" id="TIGR03945">
    <property type="entry name" value="PLP_SbnA_fam"/>
    <property type="match status" value="1"/>
</dbReference>
<dbReference type="SUPFAM" id="SSF53686">
    <property type="entry name" value="Tryptophan synthase beta subunit-like PLP-dependent enzymes"/>
    <property type="match status" value="1"/>
</dbReference>
<evidence type="ECO:0000256" key="4">
    <source>
        <dbReference type="ARBA" id="ARBA00022898"/>
    </source>
</evidence>
<dbReference type="InterPro" id="IPR050214">
    <property type="entry name" value="Cys_Synth/Cystath_Beta-Synth"/>
</dbReference>
<dbReference type="PANTHER" id="PTHR10314">
    <property type="entry name" value="CYSTATHIONINE BETA-SYNTHASE"/>
    <property type="match status" value="1"/>
</dbReference>
<proteinExistence type="predicted"/>
<dbReference type="AlphaFoldDB" id="A0A9Q9MS27"/>
<dbReference type="GO" id="GO:0016740">
    <property type="term" value="F:transferase activity"/>
    <property type="evidence" value="ECO:0007669"/>
    <property type="project" value="UniProtKB-KW"/>
</dbReference>
<dbReference type="EMBL" id="CP073767">
    <property type="protein sequence ID" value="UWZ59082.1"/>
    <property type="molecule type" value="Genomic_DNA"/>
</dbReference>